<dbReference type="RefSeq" id="WP_202015936.1">
    <property type="nucleotide sequence ID" value="NZ_JAERRB010000016.1"/>
</dbReference>
<keyword evidence="2" id="KW-1185">Reference proteome</keyword>
<reference evidence="1 2" key="1">
    <citation type="submission" date="2021-01" db="EMBL/GenBank/DDBJ databases">
        <title>Chryseolinea sp. Jin1 Genome sequencing and assembly.</title>
        <authorList>
            <person name="Kim I."/>
        </authorList>
    </citation>
    <scope>NUCLEOTIDE SEQUENCE [LARGE SCALE GENOMIC DNA]</scope>
    <source>
        <strain evidence="1 2">Jin1</strain>
    </source>
</reference>
<evidence type="ECO:0008006" key="3">
    <source>
        <dbReference type="Google" id="ProtNLM"/>
    </source>
</evidence>
<dbReference type="Proteomes" id="UP000613030">
    <property type="component" value="Unassembled WGS sequence"/>
</dbReference>
<sequence>MMYSKKRISPGVPWSFFVTMLIFFLADSACVWAQETEGAKDFRQTRRTDFTTLLGGFQEGVSLSYNTDKTVVEGKGGFQPKGWNGTFFQVGGNVGTTTNLSAVFDQKALPVFSLNGTVNFLLGPSRWFYDGTYTANFDELEKGNFSLNTNSTKFEYKEAFAKKVAGKSFSKTDVAYTFKRLFWLSVTAKHDNAKYSFYDANAAFANQITEQAYASWSGKLTLSGYFFWNKEDFRWKPFRPNFIYVNMGLQRGRGNNISQLTKKTIYDIESTQVDPATNTTRVVVKPQTAYPNAYKQFMTNTLSFETIVAPIRAVALNVFGEYNFIDKADRDAFKMANFGSLAAGIYYYGFGNTAKVNLGVYYKWTWTNDADNSKAELWGLKTSIPITPLK</sequence>
<evidence type="ECO:0000313" key="1">
    <source>
        <dbReference type="EMBL" id="MBL0745485.1"/>
    </source>
</evidence>
<accession>A0ABS1L1B0</accession>
<name>A0ABS1L1B0_9BACT</name>
<comment type="caution">
    <text evidence="1">The sequence shown here is derived from an EMBL/GenBank/DDBJ whole genome shotgun (WGS) entry which is preliminary data.</text>
</comment>
<proteinExistence type="predicted"/>
<dbReference type="EMBL" id="JAERRB010000016">
    <property type="protein sequence ID" value="MBL0745485.1"/>
    <property type="molecule type" value="Genomic_DNA"/>
</dbReference>
<protein>
    <recommendedName>
        <fullName evidence="3">DUF5723 domain-containing protein</fullName>
    </recommendedName>
</protein>
<organism evidence="1 2">
    <name type="scientific">Chryseolinea lacunae</name>
    <dbReference type="NCBI Taxonomy" id="2801331"/>
    <lineage>
        <taxon>Bacteria</taxon>
        <taxon>Pseudomonadati</taxon>
        <taxon>Bacteroidota</taxon>
        <taxon>Cytophagia</taxon>
        <taxon>Cytophagales</taxon>
        <taxon>Fulvivirgaceae</taxon>
        <taxon>Chryseolinea</taxon>
    </lineage>
</organism>
<gene>
    <name evidence="1" type="ORF">JI741_29910</name>
</gene>
<evidence type="ECO:0000313" key="2">
    <source>
        <dbReference type="Proteomes" id="UP000613030"/>
    </source>
</evidence>